<dbReference type="RefSeq" id="WP_179564182.1">
    <property type="nucleotide sequence ID" value="NZ_JACBZY010000001.1"/>
</dbReference>
<evidence type="ECO:0000313" key="3">
    <source>
        <dbReference type="EMBL" id="NYG97482.1"/>
    </source>
</evidence>
<dbReference type="AlphaFoldDB" id="A0A852Y6I1"/>
<dbReference type="Pfam" id="PF19853">
    <property type="entry name" value="DUF6328"/>
    <property type="match status" value="1"/>
</dbReference>
<feature type="transmembrane region" description="Helical" evidence="2">
    <location>
        <begin position="113"/>
        <end position="133"/>
    </location>
</feature>
<dbReference type="EMBL" id="JACBZY010000001">
    <property type="protein sequence ID" value="NYG97482.1"/>
    <property type="molecule type" value="Genomic_DNA"/>
</dbReference>
<keyword evidence="4" id="KW-1185">Reference proteome</keyword>
<accession>A0A852Y6I1</accession>
<sequence length="177" mass="19339">MDAHERPVDGHPEDAVADGRPETENQRFDRNWGELLQELRVTQTGTQILTGFLLTLAFQPRFAELDDYQRTLYLVLVAVAVLATILALAPVGLHRALFRHQVKGRIVRVTDQLLRVTLVAVALVLTGTASLMADVVLGRAAGLVAGAVALVIIALLWLALPLSARRAARRLPESPTR</sequence>
<keyword evidence="2" id="KW-0472">Membrane</keyword>
<keyword evidence="2" id="KW-0812">Transmembrane</keyword>
<evidence type="ECO:0008006" key="5">
    <source>
        <dbReference type="Google" id="ProtNLM"/>
    </source>
</evidence>
<proteinExistence type="predicted"/>
<dbReference type="InterPro" id="IPR046291">
    <property type="entry name" value="DUF6328"/>
</dbReference>
<reference evidence="3 4" key="1">
    <citation type="submission" date="2020-07" db="EMBL/GenBank/DDBJ databases">
        <title>Sequencing the genomes of 1000 actinobacteria strains.</title>
        <authorList>
            <person name="Klenk H.-P."/>
        </authorList>
    </citation>
    <scope>NUCLEOTIDE SEQUENCE [LARGE SCALE GENOMIC DNA]</scope>
    <source>
        <strain evidence="3 4">DSM 23141</strain>
    </source>
</reference>
<evidence type="ECO:0000313" key="4">
    <source>
        <dbReference type="Proteomes" id="UP000553888"/>
    </source>
</evidence>
<evidence type="ECO:0000256" key="1">
    <source>
        <dbReference type="SAM" id="MobiDB-lite"/>
    </source>
</evidence>
<gene>
    <name evidence="3" type="ORF">BJ979_000108</name>
</gene>
<keyword evidence="2" id="KW-1133">Transmembrane helix</keyword>
<name>A0A852Y6I1_9MICO</name>
<feature type="transmembrane region" description="Helical" evidence="2">
    <location>
        <begin position="72"/>
        <end position="93"/>
    </location>
</feature>
<feature type="transmembrane region" description="Helical" evidence="2">
    <location>
        <begin position="139"/>
        <end position="160"/>
    </location>
</feature>
<evidence type="ECO:0000256" key="2">
    <source>
        <dbReference type="SAM" id="Phobius"/>
    </source>
</evidence>
<dbReference type="Proteomes" id="UP000553888">
    <property type="component" value="Unassembled WGS sequence"/>
</dbReference>
<feature type="region of interest" description="Disordered" evidence="1">
    <location>
        <begin position="1"/>
        <end position="25"/>
    </location>
</feature>
<protein>
    <recommendedName>
        <fullName evidence="5">Sodium:proton antiporter</fullName>
    </recommendedName>
</protein>
<comment type="caution">
    <text evidence="3">The sequence shown here is derived from an EMBL/GenBank/DDBJ whole genome shotgun (WGS) entry which is preliminary data.</text>
</comment>
<organism evidence="3 4">
    <name type="scientific">Schumannella luteola</name>
    <dbReference type="NCBI Taxonomy" id="472059"/>
    <lineage>
        <taxon>Bacteria</taxon>
        <taxon>Bacillati</taxon>
        <taxon>Actinomycetota</taxon>
        <taxon>Actinomycetes</taxon>
        <taxon>Micrococcales</taxon>
        <taxon>Microbacteriaceae</taxon>
        <taxon>Schumannella</taxon>
    </lineage>
</organism>